<dbReference type="CDD" id="cd00093">
    <property type="entry name" value="HTH_XRE"/>
    <property type="match status" value="1"/>
</dbReference>
<dbReference type="OrthoDB" id="9814553at2"/>
<dbReference type="InterPro" id="IPR013096">
    <property type="entry name" value="Cupin_2"/>
</dbReference>
<proteinExistence type="predicted"/>
<dbReference type="RefSeq" id="WP_055152530.1">
    <property type="nucleotide sequence ID" value="NZ_CYZU01000012.1"/>
</dbReference>
<evidence type="ECO:0000259" key="2">
    <source>
        <dbReference type="PROSITE" id="PS50943"/>
    </source>
</evidence>
<dbReference type="SUPFAM" id="SSF51182">
    <property type="entry name" value="RmlC-like cupins"/>
    <property type="match status" value="1"/>
</dbReference>
<dbReference type="SUPFAM" id="SSF47413">
    <property type="entry name" value="lambda repressor-like DNA-binding domains"/>
    <property type="match status" value="1"/>
</dbReference>
<dbReference type="PANTHER" id="PTHR46797">
    <property type="entry name" value="HTH-TYPE TRANSCRIPTIONAL REGULATOR"/>
    <property type="match status" value="1"/>
</dbReference>
<dbReference type="SMART" id="SM00530">
    <property type="entry name" value="HTH_XRE"/>
    <property type="match status" value="1"/>
</dbReference>
<dbReference type="Pfam" id="PF07883">
    <property type="entry name" value="Cupin_2"/>
    <property type="match status" value="1"/>
</dbReference>
<dbReference type="Proteomes" id="UP000095544">
    <property type="component" value="Unassembled WGS sequence"/>
</dbReference>
<dbReference type="Gene3D" id="2.60.120.10">
    <property type="entry name" value="Jelly Rolls"/>
    <property type="match status" value="1"/>
</dbReference>
<organism evidence="3 4">
    <name type="scientific">Faecalicatena contorta</name>
    <dbReference type="NCBI Taxonomy" id="39482"/>
    <lineage>
        <taxon>Bacteria</taxon>
        <taxon>Bacillati</taxon>
        <taxon>Bacillota</taxon>
        <taxon>Clostridia</taxon>
        <taxon>Lachnospirales</taxon>
        <taxon>Lachnospiraceae</taxon>
        <taxon>Faecalicatena</taxon>
    </lineage>
</organism>
<dbReference type="AlphaFoldDB" id="A0A174DJP1"/>
<dbReference type="PANTHER" id="PTHR46797:SF19">
    <property type="entry name" value="BLL2473 PROTEIN"/>
    <property type="match status" value="1"/>
</dbReference>
<dbReference type="Pfam" id="PF01381">
    <property type="entry name" value="HTH_3"/>
    <property type="match status" value="1"/>
</dbReference>
<dbReference type="Gene3D" id="1.10.260.40">
    <property type="entry name" value="lambda repressor-like DNA-binding domains"/>
    <property type="match status" value="1"/>
</dbReference>
<evidence type="ECO:0000256" key="1">
    <source>
        <dbReference type="ARBA" id="ARBA00023125"/>
    </source>
</evidence>
<sequence length="185" mass="20753">MDLSKIGKTIKDKRQEMNLSLRELSALSQVAGSTISQIETGKTSPNLLTLKAICDTLDIPVFSLFLEEDSQVQLVRFGDQKSFVRNTSNGKALTESLIIHGKNEMYAATVTIPSGADSGEYARHGGEEFVYVLQGNVTFELENNGSYELEEHDTLYYPNYIGHRWMNKKEKEAKILMVSTSPYTF</sequence>
<name>A0A174DJP1_9FIRM</name>
<dbReference type="GO" id="GO:0005829">
    <property type="term" value="C:cytosol"/>
    <property type="evidence" value="ECO:0007669"/>
    <property type="project" value="TreeGrafter"/>
</dbReference>
<protein>
    <submittedName>
        <fullName evidence="3">HTH-type transcriptional regulator PuuR</fullName>
    </submittedName>
</protein>
<dbReference type="EMBL" id="CYZU01000012">
    <property type="protein sequence ID" value="CUO24345.1"/>
    <property type="molecule type" value="Genomic_DNA"/>
</dbReference>
<evidence type="ECO:0000313" key="3">
    <source>
        <dbReference type="EMBL" id="CUO24345.1"/>
    </source>
</evidence>
<dbReference type="CDD" id="cd02209">
    <property type="entry name" value="cupin_XRE_C"/>
    <property type="match status" value="1"/>
</dbReference>
<dbReference type="PROSITE" id="PS50943">
    <property type="entry name" value="HTH_CROC1"/>
    <property type="match status" value="1"/>
</dbReference>
<keyword evidence="1" id="KW-0238">DNA-binding</keyword>
<gene>
    <name evidence="3" type="primary">puuR</name>
    <name evidence="3" type="ORF">ERS852491_01657</name>
</gene>
<dbReference type="STRING" id="39482.ERS852491_01657"/>
<dbReference type="InterPro" id="IPR001387">
    <property type="entry name" value="Cro/C1-type_HTH"/>
</dbReference>
<accession>A0A174DJP1</accession>
<dbReference type="GO" id="GO:0003677">
    <property type="term" value="F:DNA binding"/>
    <property type="evidence" value="ECO:0007669"/>
    <property type="project" value="UniProtKB-KW"/>
</dbReference>
<dbReference type="InterPro" id="IPR050807">
    <property type="entry name" value="TransReg_Diox_bact_type"/>
</dbReference>
<feature type="domain" description="HTH cro/C1-type" evidence="2">
    <location>
        <begin position="10"/>
        <end position="64"/>
    </location>
</feature>
<dbReference type="InterPro" id="IPR014710">
    <property type="entry name" value="RmlC-like_jellyroll"/>
</dbReference>
<dbReference type="InterPro" id="IPR011051">
    <property type="entry name" value="RmlC_Cupin_sf"/>
</dbReference>
<reference evidence="3 4" key="1">
    <citation type="submission" date="2015-09" db="EMBL/GenBank/DDBJ databases">
        <authorList>
            <consortium name="Pathogen Informatics"/>
        </authorList>
    </citation>
    <scope>NUCLEOTIDE SEQUENCE [LARGE SCALE GENOMIC DNA]</scope>
    <source>
        <strain evidence="3 4">2789STDY5834876</strain>
    </source>
</reference>
<evidence type="ECO:0000313" key="4">
    <source>
        <dbReference type="Proteomes" id="UP000095544"/>
    </source>
</evidence>
<dbReference type="GO" id="GO:0003700">
    <property type="term" value="F:DNA-binding transcription factor activity"/>
    <property type="evidence" value="ECO:0007669"/>
    <property type="project" value="TreeGrafter"/>
</dbReference>
<dbReference type="InterPro" id="IPR010982">
    <property type="entry name" value="Lambda_DNA-bd_dom_sf"/>
</dbReference>